<reference evidence="1" key="1">
    <citation type="submission" date="2018-08" db="EMBL/GenBank/DDBJ databases">
        <title>Identification of Burkholderia cepacia strains that express a Burkholderia pseudomallei-like capsular polysaccharide.</title>
        <authorList>
            <person name="Burtnick M.N."/>
            <person name="Vongsouvath M."/>
            <person name="Newton P."/>
            <person name="Wuthiekanun V."/>
            <person name="Limmathurotsakul D."/>
            <person name="Brett P.J."/>
            <person name="Chantratita N."/>
            <person name="Dance D.A."/>
        </authorList>
    </citation>
    <scope>NUCLEOTIDE SEQUENCE</scope>
    <source>
        <strain evidence="1">SBXCC001</strain>
    </source>
</reference>
<organism evidence="1 2">
    <name type="scientific">Burkholderia thailandensis</name>
    <dbReference type="NCBI Taxonomy" id="57975"/>
    <lineage>
        <taxon>Bacteria</taxon>
        <taxon>Pseudomonadati</taxon>
        <taxon>Pseudomonadota</taxon>
        <taxon>Betaproteobacteria</taxon>
        <taxon>Burkholderiales</taxon>
        <taxon>Burkholderiaceae</taxon>
        <taxon>Burkholderia</taxon>
        <taxon>pseudomallei group</taxon>
    </lineage>
</organism>
<sequence length="43" mass="4459">MAGLSCDAAAAGDVTRAHAPHRRLWSVARLAVWCASNTSAGHL</sequence>
<proteinExistence type="predicted"/>
<comment type="caution">
    <text evidence="1">The sequence shown here is derived from an EMBL/GenBank/DDBJ whole genome shotgun (WGS) entry which is preliminary data.</text>
</comment>
<accession>A0AAW9CTH9</accession>
<evidence type="ECO:0000313" key="1">
    <source>
        <dbReference type="EMBL" id="MDW9251959.1"/>
    </source>
</evidence>
<evidence type="ECO:0000313" key="2">
    <source>
        <dbReference type="Proteomes" id="UP001272137"/>
    </source>
</evidence>
<dbReference type="EMBL" id="QXCT01000001">
    <property type="protein sequence ID" value="MDW9251959.1"/>
    <property type="molecule type" value="Genomic_DNA"/>
</dbReference>
<dbReference type="AlphaFoldDB" id="A0AAW9CTH9"/>
<dbReference type="Proteomes" id="UP001272137">
    <property type="component" value="Unassembled WGS sequence"/>
</dbReference>
<gene>
    <name evidence="1" type="ORF">C7S16_5244</name>
</gene>
<protein>
    <submittedName>
        <fullName evidence="1">Uncharacterized protein</fullName>
    </submittedName>
</protein>
<name>A0AAW9CTH9_BURTH</name>